<feature type="transmembrane region" description="Helical" evidence="10">
    <location>
        <begin position="123"/>
        <end position="144"/>
    </location>
</feature>
<keyword evidence="3" id="KW-0813">Transport</keyword>
<sequence length="479" mass="51692">MSNPANTRSVSVEGAEAQQKEKGKETPKKLKRVWSERTFSTVGPGSIRGSIITLVGAALGVGSLTLPYAMSLVGIHQGIVMLFLSGGASFISLSILKKATARTDAHDYAELLYRTTGSKRASLGIDMIICVFCFGSLCTFFIFFGDFCPAVVQPLPLPEFMKERGFVLVFFALAVMPLTQLDKISMFRGLASLPVVASLLFTGCMGFFARENFQRAVESGLELFFFRLDVLMTLKANSIFLFAFFQHISAVFVAYELVSPSDLRVEKTVGRAIWTEIAIYIPLAVFGYLSFLSSTEGNVSRNYPMDSIPFLVCRLLFCLALMVCVPLRSYAAANSAVSLAWKWGILPGSPAPSVGTTGAMRGGDEERALVGVTPGEEEEQRKRAMSRGRRSLGPLFLLGALMVGLRVRQVAEVVALLSALLATTIMISGPLGIFLCSLRNGTAGVGTGVAVFVVVYLSVFALLGYTQALVTVAQGFGWL</sequence>
<evidence type="ECO:0000256" key="8">
    <source>
        <dbReference type="ARBA" id="ARBA00023136"/>
    </source>
</evidence>
<evidence type="ECO:0000313" key="12">
    <source>
        <dbReference type="EMBL" id="CEM53441.1"/>
    </source>
</evidence>
<feature type="domain" description="Amino acid transporter transmembrane" evidence="11">
    <location>
        <begin position="45"/>
        <end position="426"/>
    </location>
</feature>
<accession>A0A0G4I8K3</accession>
<evidence type="ECO:0000256" key="5">
    <source>
        <dbReference type="ARBA" id="ARBA00022692"/>
    </source>
</evidence>
<feature type="transmembrane region" description="Helical" evidence="10">
    <location>
        <begin position="308"/>
        <end position="327"/>
    </location>
</feature>
<evidence type="ECO:0000256" key="7">
    <source>
        <dbReference type="ARBA" id="ARBA00022989"/>
    </source>
</evidence>
<gene>
    <name evidence="12" type="ORF">Cvel_11966</name>
</gene>
<dbReference type="GO" id="GO:0005313">
    <property type="term" value="F:L-glutamate transmembrane transporter activity"/>
    <property type="evidence" value="ECO:0007669"/>
    <property type="project" value="TreeGrafter"/>
</dbReference>
<dbReference type="VEuPathDB" id="CryptoDB:Cvel_11966"/>
<feature type="transmembrane region" description="Helical" evidence="10">
    <location>
        <begin position="269"/>
        <end position="288"/>
    </location>
</feature>
<feature type="region of interest" description="Disordered" evidence="9">
    <location>
        <begin position="1"/>
        <end position="30"/>
    </location>
</feature>
<protein>
    <recommendedName>
        <fullName evidence="11">Amino acid transporter transmembrane domain-containing protein</fullName>
    </recommendedName>
</protein>
<feature type="transmembrane region" description="Helical" evidence="10">
    <location>
        <begin position="448"/>
        <end position="470"/>
    </location>
</feature>
<dbReference type="PANTHER" id="PTHR22950">
    <property type="entry name" value="AMINO ACID TRANSPORTER"/>
    <property type="match status" value="1"/>
</dbReference>
<feature type="compositionally biased region" description="Basic and acidic residues" evidence="9">
    <location>
        <begin position="18"/>
        <end position="28"/>
    </location>
</feature>
<dbReference type="InterPro" id="IPR013057">
    <property type="entry name" value="AA_transpt_TM"/>
</dbReference>
<dbReference type="EMBL" id="CDMZ01005694">
    <property type="protein sequence ID" value="CEM53441.1"/>
    <property type="molecule type" value="Genomic_DNA"/>
</dbReference>
<dbReference type="GO" id="GO:0015194">
    <property type="term" value="F:L-serine transmembrane transporter activity"/>
    <property type="evidence" value="ECO:0007669"/>
    <property type="project" value="TreeGrafter"/>
</dbReference>
<feature type="compositionally biased region" description="Polar residues" evidence="9">
    <location>
        <begin position="1"/>
        <end position="10"/>
    </location>
</feature>
<proteinExistence type="inferred from homology"/>
<evidence type="ECO:0000259" key="11">
    <source>
        <dbReference type="Pfam" id="PF01490"/>
    </source>
</evidence>
<dbReference type="GO" id="GO:0015189">
    <property type="term" value="F:L-lysine transmembrane transporter activity"/>
    <property type="evidence" value="ECO:0007669"/>
    <property type="project" value="TreeGrafter"/>
</dbReference>
<comment type="similarity">
    <text evidence="2">Belongs to the amino acid/polyamine transporter 2 family.</text>
</comment>
<organism evidence="12">
    <name type="scientific">Chromera velia CCMP2878</name>
    <dbReference type="NCBI Taxonomy" id="1169474"/>
    <lineage>
        <taxon>Eukaryota</taxon>
        <taxon>Sar</taxon>
        <taxon>Alveolata</taxon>
        <taxon>Colpodellida</taxon>
        <taxon>Chromeraceae</taxon>
        <taxon>Chromera</taxon>
    </lineage>
</organism>
<dbReference type="PhylomeDB" id="A0A0G4I8K3"/>
<evidence type="ECO:0000256" key="3">
    <source>
        <dbReference type="ARBA" id="ARBA00022448"/>
    </source>
</evidence>
<evidence type="ECO:0000256" key="1">
    <source>
        <dbReference type="ARBA" id="ARBA00004128"/>
    </source>
</evidence>
<feature type="transmembrane region" description="Helical" evidence="10">
    <location>
        <begin position="75"/>
        <end position="96"/>
    </location>
</feature>
<keyword evidence="4" id="KW-0926">Vacuole</keyword>
<evidence type="ECO:0000256" key="6">
    <source>
        <dbReference type="ARBA" id="ARBA00022970"/>
    </source>
</evidence>
<dbReference type="PANTHER" id="PTHR22950:SF678">
    <property type="entry name" value="VACUOLAR AMINO ACID TRANSPORTER 5-RELATED"/>
    <property type="match status" value="1"/>
</dbReference>
<feature type="transmembrane region" description="Helical" evidence="10">
    <location>
        <begin position="391"/>
        <end position="407"/>
    </location>
</feature>
<feature type="transmembrane region" description="Helical" evidence="10">
    <location>
        <begin position="164"/>
        <end position="181"/>
    </location>
</feature>
<feature type="transmembrane region" description="Helical" evidence="10">
    <location>
        <begin position="239"/>
        <end position="257"/>
    </location>
</feature>
<dbReference type="Pfam" id="PF01490">
    <property type="entry name" value="Aa_trans"/>
    <property type="match status" value="1"/>
</dbReference>
<dbReference type="GO" id="GO:0005302">
    <property type="term" value="F:L-tyrosine transmembrane transporter activity"/>
    <property type="evidence" value="ECO:0007669"/>
    <property type="project" value="TreeGrafter"/>
</dbReference>
<evidence type="ECO:0000256" key="4">
    <source>
        <dbReference type="ARBA" id="ARBA00022554"/>
    </source>
</evidence>
<evidence type="ECO:0000256" key="9">
    <source>
        <dbReference type="SAM" id="MobiDB-lite"/>
    </source>
</evidence>
<keyword evidence="5 10" id="KW-0812">Transmembrane</keyword>
<evidence type="ECO:0000256" key="2">
    <source>
        <dbReference type="ARBA" id="ARBA00008066"/>
    </source>
</evidence>
<keyword evidence="8 10" id="KW-0472">Membrane</keyword>
<evidence type="ECO:0000256" key="10">
    <source>
        <dbReference type="SAM" id="Phobius"/>
    </source>
</evidence>
<dbReference type="GO" id="GO:0005290">
    <property type="term" value="F:L-histidine transmembrane transporter activity"/>
    <property type="evidence" value="ECO:0007669"/>
    <property type="project" value="TreeGrafter"/>
</dbReference>
<feature type="transmembrane region" description="Helical" evidence="10">
    <location>
        <begin position="413"/>
        <end position="436"/>
    </location>
</feature>
<name>A0A0G4I8K3_9ALVE</name>
<keyword evidence="7 10" id="KW-1133">Transmembrane helix</keyword>
<comment type="subcellular location">
    <subcellularLocation>
        <location evidence="1">Vacuole membrane</location>
        <topology evidence="1">Multi-pass membrane protein</topology>
    </subcellularLocation>
</comment>
<reference evidence="12" key="1">
    <citation type="submission" date="2014-11" db="EMBL/GenBank/DDBJ databases">
        <authorList>
            <person name="Otto D Thomas"/>
            <person name="Naeem Raeece"/>
        </authorList>
    </citation>
    <scope>NUCLEOTIDE SEQUENCE</scope>
</reference>
<dbReference type="AlphaFoldDB" id="A0A0G4I8K3"/>
<feature type="transmembrane region" description="Helical" evidence="10">
    <location>
        <begin position="190"/>
        <end position="209"/>
    </location>
</feature>
<dbReference type="GO" id="GO:0005774">
    <property type="term" value="C:vacuolar membrane"/>
    <property type="evidence" value="ECO:0007669"/>
    <property type="project" value="UniProtKB-SubCell"/>
</dbReference>
<dbReference type="GO" id="GO:0061459">
    <property type="term" value="F:L-arginine transmembrane transporter activity"/>
    <property type="evidence" value="ECO:0007669"/>
    <property type="project" value="TreeGrafter"/>
</dbReference>
<feature type="transmembrane region" description="Helical" evidence="10">
    <location>
        <begin position="51"/>
        <end position="69"/>
    </location>
</feature>
<keyword evidence="6" id="KW-0029">Amino-acid transport</keyword>